<dbReference type="InterPro" id="IPR043197">
    <property type="entry name" value="Plakin"/>
</dbReference>
<keyword evidence="1" id="KW-0597">Phosphoprotein</keyword>
<dbReference type="GO" id="GO:0005737">
    <property type="term" value="C:cytoplasm"/>
    <property type="evidence" value="ECO:0007669"/>
    <property type="project" value="TreeGrafter"/>
</dbReference>
<evidence type="ECO:0000256" key="3">
    <source>
        <dbReference type="SAM" id="Coils"/>
    </source>
</evidence>
<dbReference type="FunFam" id="1.20.58.60:FF:000010">
    <property type="entry name" value="plectin isoform X2"/>
    <property type="match status" value="1"/>
</dbReference>
<sequence length="966" mass="106872">LSKLHPDRSPELERYQERANQMAERWSGIKRQTETRRSDLEVVGSALQQYRDNHSALIRWIEETTERQQSAQPGQTDSRALSEQLAQQTALVAEIEQNQTKLDECQTYSKQYCTSVKDYELQLMTYRAFVESIHKSPVKRRRMHSSSDAITQEFMDLRTRYTALVTLTTQHVKYISDALRRLEEEEKEVEEEKQARVGQVSELLGWVKGLQGRTGGPSAESSLAAQQVAISEQLAGKKDQVAEAIRSTQVFLCSKQASKLSPEERAQVEAQLDELTATYNQLRESSTQQLQQLEQQLAKEEERKVDGLRRMGRFLTEPRDLRQITPARTQFCLSLIRQLDSVPDEHLICFWVQDVQRDLRSKAEGVAQAVRSVEEFLAEKGDGLSPEERKSLQAALGRLKEEYGALTDSANASLAQAVEELQETQTQIDSLLSSLSSSNQAERIKASGDVQDSPSSPPEGAVASHTEKLQLHQLQAQQAQLLRVSQAARSLLEQPDATVPPEEKQRLRAALDQLQAQKSEALKDELTKFLQEHGALGSWLEQSEQELRSLGDGETDAQGLSCTLIHVFPSFQLGEDVICHKADLRFVSISGQKVLDSVQGALEQAGGSDPALEGTKRLVAEKLQDANHRYTTLHTKVSRQLGGRLSGLLERYQQYQDEVVSLHSWLSAHEQNQSATKSGGDTDPQNLQNALRQLLQDELAERSVQLEKVTRAGRDLVSADESPSLKAVDILCRFGSLSASVSERAERLQTAVAQSVSVQEGLKGLLSWLDALVLNPGPVKPTAQAVQDAQGSVEATRDSVSRLLQSADASAAPGLHGNLDELTRRYAAAQASQAAREAELKGLLPALESYERLGADLQAFTQSRLKALSPAGQPDRSVDDYRQTVEVSRAPAGRLRHRAAFAALTLSTCTFPGGEIGAGAGGGSAEVLLQPRHRAQPVRSPQRRSEPAGQRQRRLRRVHQAGGRRQ</sequence>
<dbReference type="GO" id="GO:0005198">
    <property type="term" value="F:structural molecule activity"/>
    <property type="evidence" value="ECO:0007669"/>
    <property type="project" value="TreeGrafter"/>
</dbReference>
<dbReference type="GO" id="GO:0032886">
    <property type="term" value="P:regulation of microtubule-based process"/>
    <property type="evidence" value="ECO:0007669"/>
    <property type="project" value="TreeGrafter"/>
</dbReference>
<feature type="coiled-coil region" evidence="3">
    <location>
        <begin position="407"/>
        <end position="434"/>
    </location>
</feature>
<reference evidence="5" key="1">
    <citation type="submission" date="2025-08" db="UniProtKB">
        <authorList>
            <consortium name="Ensembl"/>
        </authorList>
    </citation>
    <scope>IDENTIFICATION</scope>
</reference>
<dbReference type="PANTHER" id="PTHR23169:SF25">
    <property type="entry name" value="MICROTUBULE-ACTIN CROSS-LINKING FACTOR 1, ISOFORMS 1_2_3_4_5"/>
    <property type="match status" value="1"/>
</dbReference>
<dbReference type="SUPFAM" id="SSF46966">
    <property type="entry name" value="Spectrin repeat"/>
    <property type="match status" value="2"/>
</dbReference>
<feature type="region of interest" description="Disordered" evidence="4">
    <location>
        <begin position="930"/>
        <end position="966"/>
    </location>
</feature>
<feature type="coiled-coil region" evidence="3">
    <location>
        <begin position="172"/>
        <end position="202"/>
    </location>
</feature>
<dbReference type="GO" id="GO:0015629">
    <property type="term" value="C:actin cytoskeleton"/>
    <property type="evidence" value="ECO:0007669"/>
    <property type="project" value="TreeGrafter"/>
</dbReference>
<dbReference type="Ensembl" id="ENSFHET00000004906.1">
    <property type="protein sequence ID" value="ENSFHEP00000006795.1"/>
    <property type="gene ID" value="ENSFHEG00000007905.1"/>
</dbReference>
<feature type="region of interest" description="Disordered" evidence="4">
    <location>
        <begin position="442"/>
        <end position="465"/>
    </location>
</feature>
<feature type="compositionally biased region" description="Basic residues" evidence="4">
    <location>
        <begin position="951"/>
        <end position="966"/>
    </location>
</feature>
<evidence type="ECO:0000256" key="2">
    <source>
        <dbReference type="ARBA" id="ARBA00022737"/>
    </source>
</evidence>
<keyword evidence="3" id="KW-0175">Coiled coil</keyword>
<dbReference type="SMART" id="SM00150">
    <property type="entry name" value="SPEC"/>
    <property type="match status" value="3"/>
</dbReference>
<evidence type="ECO:0008006" key="7">
    <source>
        <dbReference type="Google" id="ProtNLM"/>
    </source>
</evidence>
<dbReference type="GO" id="GO:0042060">
    <property type="term" value="P:wound healing"/>
    <property type="evidence" value="ECO:0007669"/>
    <property type="project" value="TreeGrafter"/>
</dbReference>
<dbReference type="STRING" id="8078.ENSFHEP00000006795"/>
<dbReference type="GO" id="GO:0016020">
    <property type="term" value="C:membrane"/>
    <property type="evidence" value="ECO:0007669"/>
    <property type="project" value="TreeGrafter"/>
</dbReference>
<dbReference type="Gene3D" id="1.20.58.60">
    <property type="match status" value="4"/>
</dbReference>
<evidence type="ECO:0000313" key="6">
    <source>
        <dbReference type="Proteomes" id="UP000265000"/>
    </source>
</evidence>
<dbReference type="AlphaFoldDB" id="A0A3Q2P4T9"/>
<evidence type="ECO:0000313" key="5">
    <source>
        <dbReference type="Ensembl" id="ENSFHEP00000006795.1"/>
    </source>
</evidence>
<dbReference type="InterPro" id="IPR018159">
    <property type="entry name" value="Spectrin/alpha-actinin"/>
</dbReference>
<keyword evidence="2" id="KW-0677">Repeat</keyword>
<accession>A0A3Q2P4T9</accession>
<dbReference type="GO" id="GO:0005874">
    <property type="term" value="C:microtubule"/>
    <property type="evidence" value="ECO:0007669"/>
    <property type="project" value="TreeGrafter"/>
</dbReference>
<evidence type="ECO:0000256" key="1">
    <source>
        <dbReference type="ARBA" id="ARBA00022553"/>
    </source>
</evidence>
<dbReference type="GO" id="GO:0051893">
    <property type="term" value="P:regulation of focal adhesion assembly"/>
    <property type="evidence" value="ECO:0007669"/>
    <property type="project" value="TreeGrafter"/>
</dbReference>
<evidence type="ECO:0000256" key="4">
    <source>
        <dbReference type="SAM" id="MobiDB-lite"/>
    </source>
</evidence>
<feature type="coiled-coil region" evidence="3">
    <location>
        <begin position="265"/>
        <end position="310"/>
    </location>
</feature>
<proteinExistence type="predicted"/>
<organism evidence="5 6">
    <name type="scientific">Fundulus heteroclitus</name>
    <name type="common">Killifish</name>
    <name type="synonym">Mummichog</name>
    <dbReference type="NCBI Taxonomy" id="8078"/>
    <lineage>
        <taxon>Eukaryota</taxon>
        <taxon>Metazoa</taxon>
        <taxon>Chordata</taxon>
        <taxon>Craniata</taxon>
        <taxon>Vertebrata</taxon>
        <taxon>Euteleostomi</taxon>
        <taxon>Actinopterygii</taxon>
        <taxon>Neopterygii</taxon>
        <taxon>Teleostei</taxon>
        <taxon>Neoteleostei</taxon>
        <taxon>Acanthomorphata</taxon>
        <taxon>Ovalentaria</taxon>
        <taxon>Atherinomorphae</taxon>
        <taxon>Cyprinodontiformes</taxon>
        <taxon>Fundulidae</taxon>
        <taxon>Fundulus</taxon>
    </lineage>
</organism>
<dbReference type="GO" id="GO:0005882">
    <property type="term" value="C:intermediate filament"/>
    <property type="evidence" value="ECO:0007669"/>
    <property type="project" value="TreeGrafter"/>
</dbReference>
<dbReference type="GO" id="GO:0045296">
    <property type="term" value="F:cadherin binding"/>
    <property type="evidence" value="ECO:0007669"/>
    <property type="project" value="TreeGrafter"/>
</dbReference>
<protein>
    <recommendedName>
        <fullName evidence="7">Microtubule actin crosslinking factor 1</fullName>
    </recommendedName>
</protein>
<keyword evidence="6" id="KW-1185">Reference proteome</keyword>
<dbReference type="GeneTree" id="ENSGT00940000155824"/>
<dbReference type="Proteomes" id="UP000265000">
    <property type="component" value="Unplaced"/>
</dbReference>
<dbReference type="GO" id="GO:0045104">
    <property type="term" value="P:intermediate filament cytoskeleton organization"/>
    <property type="evidence" value="ECO:0007669"/>
    <property type="project" value="InterPro"/>
</dbReference>
<dbReference type="PANTHER" id="PTHR23169">
    <property type="entry name" value="ENVOPLAKIN"/>
    <property type="match status" value="1"/>
</dbReference>
<reference evidence="5" key="2">
    <citation type="submission" date="2025-09" db="UniProtKB">
        <authorList>
            <consortium name="Ensembl"/>
        </authorList>
    </citation>
    <scope>IDENTIFICATION</scope>
</reference>
<name>A0A3Q2P4T9_FUNHE</name>